<organism evidence="1 2">
    <name type="scientific">Canavalia gladiata</name>
    <name type="common">Sword bean</name>
    <name type="synonym">Dolichos gladiatus</name>
    <dbReference type="NCBI Taxonomy" id="3824"/>
    <lineage>
        <taxon>Eukaryota</taxon>
        <taxon>Viridiplantae</taxon>
        <taxon>Streptophyta</taxon>
        <taxon>Embryophyta</taxon>
        <taxon>Tracheophyta</taxon>
        <taxon>Spermatophyta</taxon>
        <taxon>Magnoliopsida</taxon>
        <taxon>eudicotyledons</taxon>
        <taxon>Gunneridae</taxon>
        <taxon>Pentapetalae</taxon>
        <taxon>rosids</taxon>
        <taxon>fabids</taxon>
        <taxon>Fabales</taxon>
        <taxon>Fabaceae</taxon>
        <taxon>Papilionoideae</taxon>
        <taxon>50 kb inversion clade</taxon>
        <taxon>NPAAA clade</taxon>
        <taxon>indigoferoid/millettioid clade</taxon>
        <taxon>Phaseoleae</taxon>
        <taxon>Canavalia</taxon>
    </lineage>
</organism>
<dbReference type="EMBL" id="JAYMYQ010000023">
    <property type="protein sequence ID" value="KAK7298879.1"/>
    <property type="molecule type" value="Genomic_DNA"/>
</dbReference>
<protein>
    <submittedName>
        <fullName evidence="1">Uncharacterized protein</fullName>
    </submittedName>
</protein>
<gene>
    <name evidence="1" type="ORF">VNO77_46198</name>
</gene>
<dbReference type="Proteomes" id="UP001367508">
    <property type="component" value="Unassembled WGS sequence"/>
</dbReference>
<accession>A0AAN9PIH6</accession>
<proteinExistence type="predicted"/>
<sequence length="95" mass="10176">MLNSLGLPSPPTYLCDAEGRKFQTGYGLIKSSSPRVTVYYAILPISKGEFPDTAPLLVALPAKEDKVPAKTSVKVKAKSLVVFNSESDFTNGISI</sequence>
<reference evidence="1 2" key="1">
    <citation type="submission" date="2024-01" db="EMBL/GenBank/DDBJ databases">
        <title>The genomes of 5 underutilized Papilionoideae crops provide insights into root nodulation and disease resistanc.</title>
        <authorList>
            <person name="Jiang F."/>
        </authorList>
    </citation>
    <scope>NUCLEOTIDE SEQUENCE [LARGE SCALE GENOMIC DNA]</scope>
    <source>
        <strain evidence="1">LVBAO_FW01</strain>
        <tissue evidence="1">Leaves</tissue>
    </source>
</reference>
<keyword evidence="2" id="KW-1185">Reference proteome</keyword>
<dbReference type="AlphaFoldDB" id="A0AAN9PIH6"/>
<name>A0AAN9PIH6_CANGL</name>
<evidence type="ECO:0000313" key="1">
    <source>
        <dbReference type="EMBL" id="KAK7298879.1"/>
    </source>
</evidence>
<evidence type="ECO:0000313" key="2">
    <source>
        <dbReference type="Proteomes" id="UP001367508"/>
    </source>
</evidence>
<comment type="caution">
    <text evidence="1">The sequence shown here is derived from an EMBL/GenBank/DDBJ whole genome shotgun (WGS) entry which is preliminary data.</text>
</comment>